<evidence type="ECO:0000256" key="9">
    <source>
        <dbReference type="ARBA" id="ARBA00022777"/>
    </source>
</evidence>
<evidence type="ECO:0000256" key="13">
    <source>
        <dbReference type="ARBA" id="ARBA00047899"/>
    </source>
</evidence>
<comment type="similarity">
    <text evidence="2">Belongs to the PPR family. PCMP-H subfamily.</text>
</comment>
<dbReference type="NCBIfam" id="TIGR00756">
    <property type="entry name" value="PPR"/>
    <property type="match status" value="4"/>
</dbReference>
<dbReference type="InterPro" id="IPR002885">
    <property type="entry name" value="PPR_rpt"/>
</dbReference>
<keyword evidence="4" id="KW-0597">Phosphoprotein</keyword>
<dbReference type="PROSITE" id="PS51375">
    <property type="entry name" value="PPR"/>
    <property type="match status" value="5"/>
</dbReference>
<feature type="compositionally biased region" description="Basic and acidic residues" evidence="17">
    <location>
        <begin position="1089"/>
        <end position="1098"/>
    </location>
</feature>
<proteinExistence type="inferred from homology"/>
<evidence type="ECO:0000256" key="3">
    <source>
        <dbReference type="ARBA" id="ARBA00012513"/>
    </source>
</evidence>
<evidence type="ECO:0000256" key="1">
    <source>
        <dbReference type="ARBA" id="ARBA00004167"/>
    </source>
</evidence>
<evidence type="ECO:0000256" key="14">
    <source>
        <dbReference type="ARBA" id="ARBA00048679"/>
    </source>
</evidence>
<evidence type="ECO:0000256" key="15">
    <source>
        <dbReference type="PROSITE-ProRule" id="PRU00708"/>
    </source>
</evidence>
<dbReference type="InterPro" id="IPR011009">
    <property type="entry name" value="Kinase-like_dom_sf"/>
</dbReference>
<feature type="repeat" description="PPR" evidence="15">
    <location>
        <begin position="224"/>
        <end position="258"/>
    </location>
</feature>
<evidence type="ECO:0000259" key="19">
    <source>
        <dbReference type="PROSITE" id="PS50011"/>
    </source>
</evidence>
<organism evidence="20 21">
    <name type="scientific">Hibiscus sabdariffa</name>
    <name type="common">roselle</name>
    <dbReference type="NCBI Taxonomy" id="183260"/>
    <lineage>
        <taxon>Eukaryota</taxon>
        <taxon>Viridiplantae</taxon>
        <taxon>Streptophyta</taxon>
        <taxon>Embryophyta</taxon>
        <taxon>Tracheophyta</taxon>
        <taxon>Spermatophyta</taxon>
        <taxon>Magnoliopsida</taxon>
        <taxon>eudicotyledons</taxon>
        <taxon>Gunneridae</taxon>
        <taxon>Pentapetalae</taxon>
        <taxon>rosids</taxon>
        <taxon>malvids</taxon>
        <taxon>Malvales</taxon>
        <taxon>Malvaceae</taxon>
        <taxon>Malvoideae</taxon>
        <taxon>Hibiscus</taxon>
    </lineage>
</organism>
<dbReference type="SMART" id="SM00220">
    <property type="entry name" value="S_TKc"/>
    <property type="match status" value="1"/>
</dbReference>
<feature type="compositionally biased region" description="Basic and acidic residues" evidence="17">
    <location>
        <begin position="709"/>
        <end position="720"/>
    </location>
</feature>
<dbReference type="Pfam" id="PF01535">
    <property type="entry name" value="PPR"/>
    <property type="match status" value="3"/>
</dbReference>
<feature type="binding site" evidence="16">
    <location>
        <position position="830"/>
    </location>
    <ligand>
        <name>ATP</name>
        <dbReference type="ChEBI" id="CHEBI:30616"/>
    </ligand>
</feature>
<dbReference type="InterPro" id="IPR011990">
    <property type="entry name" value="TPR-like_helical_dom_sf"/>
</dbReference>
<comment type="catalytic activity">
    <reaction evidence="13">
        <text>L-threonyl-[protein] + ATP = O-phospho-L-threonyl-[protein] + ADP + H(+)</text>
        <dbReference type="Rhea" id="RHEA:46608"/>
        <dbReference type="Rhea" id="RHEA-COMP:11060"/>
        <dbReference type="Rhea" id="RHEA-COMP:11605"/>
        <dbReference type="ChEBI" id="CHEBI:15378"/>
        <dbReference type="ChEBI" id="CHEBI:30013"/>
        <dbReference type="ChEBI" id="CHEBI:30616"/>
        <dbReference type="ChEBI" id="CHEBI:61977"/>
        <dbReference type="ChEBI" id="CHEBI:456216"/>
        <dbReference type="EC" id="2.7.11.1"/>
    </reaction>
</comment>
<evidence type="ECO:0000313" key="20">
    <source>
        <dbReference type="EMBL" id="KAK9009299.1"/>
    </source>
</evidence>
<feature type="repeat" description="PPR" evidence="15">
    <location>
        <begin position="193"/>
        <end position="223"/>
    </location>
</feature>
<dbReference type="EC" id="2.7.11.1" evidence="3"/>
<dbReference type="Gene3D" id="1.25.40.10">
    <property type="entry name" value="Tetratricopeptide repeat domain"/>
    <property type="match status" value="3"/>
</dbReference>
<keyword evidence="11 18" id="KW-1133">Transmembrane helix</keyword>
<feature type="compositionally biased region" description="Polar residues" evidence="17">
    <location>
        <begin position="756"/>
        <end position="767"/>
    </location>
</feature>
<gene>
    <name evidence="20" type="ORF">V6N11_035841</name>
</gene>
<keyword evidence="5" id="KW-0808">Transferase</keyword>
<dbReference type="InterPro" id="IPR017441">
    <property type="entry name" value="Protein_kinase_ATP_BS"/>
</dbReference>
<keyword evidence="12 18" id="KW-0472">Membrane</keyword>
<keyword evidence="9" id="KW-0418">Kinase</keyword>
<comment type="caution">
    <text evidence="20">The sequence shown here is derived from an EMBL/GenBank/DDBJ whole genome shotgun (WGS) entry which is preliminary data.</text>
</comment>
<evidence type="ECO:0000256" key="11">
    <source>
        <dbReference type="ARBA" id="ARBA00022989"/>
    </source>
</evidence>
<feature type="repeat" description="PPR" evidence="15">
    <location>
        <begin position="462"/>
        <end position="496"/>
    </location>
</feature>
<evidence type="ECO:0000256" key="17">
    <source>
        <dbReference type="SAM" id="MobiDB-lite"/>
    </source>
</evidence>
<evidence type="ECO:0000256" key="18">
    <source>
        <dbReference type="SAM" id="Phobius"/>
    </source>
</evidence>
<dbReference type="Pfam" id="PF13041">
    <property type="entry name" value="PPR_2"/>
    <property type="match status" value="3"/>
</dbReference>
<dbReference type="InterPro" id="IPR008271">
    <property type="entry name" value="Ser/Thr_kinase_AS"/>
</dbReference>
<comment type="catalytic activity">
    <reaction evidence="14">
        <text>L-seryl-[protein] + ATP = O-phospho-L-seryl-[protein] + ADP + H(+)</text>
        <dbReference type="Rhea" id="RHEA:17989"/>
        <dbReference type="Rhea" id="RHEA-COMP:9863"/>
        <dbReference type="Rhea" id="RHEA-COMP:11604"/>
        <dbReference type="ChEBI" id="CHEBI:15378"/>
        <dbReference type="ChEBI" id="CHEBI:29999"/>
        <dbReference type="ChEBI" id="CHEBI:30616"/>
        <dbReference type="ChEBI" id="CHEBI:83421"/>
        <dbReference type="ChEBI" id="CHEBI:456216"/>
        <dbReference type="EC" id="2.7.11.1"/>
    </reaction>
</comment>
<keyword evidence="21" id="KW-1185">Reference proteome</keyword>
<evidence type="ECO:0000256" key="12">
    <source>
        <dbReference type="ARBA" id="ARBA00023136"/>
    </source>
</evidence>
<feature type="repeat" description="PPR" evidence="15">
    <location>
        <begin position="90"/>
        <end position="124"/>
    </location>
</feature>
<dbReference type="PANTHER" id="PTHR47984">
    <property type="entry name" value="OS01G0323000 PROTEIN"/>
    <property type="match status" value="1"/>
</dbReference>
<dbReference type="EMBL" id="JBBPBN010000024">
    <property type="protein sequence ID" value="KAK9009299.1"/>
    <property type="molecule type" value="Genomic_DNA"/>
</dbReference>
<dbReference type="InterPro" id="IPR032867">
    <property type="entry name" value="DYW_dom"/>
</dbReference>
<dbReference type="InterPro" id="IPR046848">
    <property type="entry name" value="E_motif"/>
</dbReference>
<dbReference type="PANTHER" id="PTHR47984:SF13">
    <property type="entry name" value="PROTEIN KINASE DOMAIN-CONTAINING PROTEIN"/>
    <property type="match status" value="1"/>
</dbReference>
<dbReference type="Gene3D" id="3.30.200.20">
    <property type="entry name" value="Phosphorylase Kinase, domain 1"/>
    <property type="match status" value="1"/>
</dbReference>
<dbReference type="SUPFAM" id="SSF48452">
    <property type="entry name" value="TPR-like"/>
    <property type="match status" value="1"/>
</dbReference>
<dbReference type="InterPro" id="IPR052232">
    <property type="entry name" value="RLK_Ser/Thr-Kinase"/>
</dbReference>
<keyword evidence="10 16" id="KW-0067">ATP-binding</keyword>
<dbReference type="Gene3D" id="1.10.510.10">
    <property type="entry name" value="Transferase(Phosphotransferase) domain 1"/>
    <property type="match status" value="1"/>
</dbReference>
<evidence type="ECO:0000313" key="21">
    <source>
        <dbReference type="Proteomes" id="UP001396334"/>
    </source>
</evidence>
<dbReference type="PROSITE" id="PS00108">
    <property type="entry name" value="PROTEIN_KINASE_ST"/>
    <property type="match status" value="1"/>
</dbReference>
<feature type="transmembrane region" description="Helical" evidence="18">
    <location>
        <begin position="642"/>
        <end position="666"/>
    </location>
</feature>
<comment type="subcellular location">
    <subcellularLocation>
        <location evidence="1">Membrane</location>
        <topology evidence="1">Single-pass membrane protein</topology>
    </subcellularLocation>
</comment>
<dbReference type="PROSITE" id="PS00107">
    <property type="entry name" value="PROTEIN_KINASE_ATP"/>
    <property type="match status" value="1"/>
</dbReference>
<keyword evidence="6 18" id="KW-0812">Transmembrane</keyword>
<protein>
    <recommendedName>
        <fullName evidence="3">non-specific serine/threonine protein kinase</fullName>
        <ecNumber evidence="3">2.7.11.1</ecNumber>
    </recommendedName>
</protein>
<evidence type="ECO:0000256" key="6">
    <source>
        <dbReference type="ARBA" id="ARBA00022692"/>
    </source>
</evidence>
<dbReference type="Pfam" id="PF20431">
    <property type="entry name" value="E_motif"/>
    <property type="match status" value="1"/>
</dbReference>
<evidence type="ECO:0000256" key="10">
    <source>
        <dbReference type="ARBA" id="ARBA00022840"/>
    </source>
</evidence>
<accession>A0ABR2R8P2</accession>
<feature type="region of interest" description="Disordered" evidence="17">
    <location>
        <begin position="1063"/>
        <end position="1112"/>
    </location>
</feature>
<dbReference type="CDD" id="cd14066">
    <property type="entry name" value="STKc_IRAK"/>
    <property type="match status" value="1"/>
</dbReference>
<dbReference type="Proteomes" id="UP001396334">
    <property type="component" value="Unassembled WGS sequence"/>
</dbReference>
<evidence type="ECO:0000256" key="5">
    <source>
        <dbReference type="ARBA" id="ARBA00022679"/>
    </source>
</evidence>
<evidence type="ECO:0000256" key="8">
    <source>
        <dbReference type="ARBA" id="ARBA00022741"/>
    </source>
</evidence>
<dbReference type="Pfam" id="PF00069">
    <property type="entry name" value="Pkinase"/>
    <property type="match status" value="1"/>
</dbReference>
<evidence type="ECO:0000256" key="7">
    <source>
        <dbReference type="ARBA" id="ARBA00022737"/>
    </source>
</evidence>
<evidence type="ECO:0000256" key="4">
    <source>
        <dbReference type="ARBA" id="ARBA00022553"/>
    </source>
</evidence>
<dbReference type="InterPro" id="IPR000719">
    <property type="entry name" value="Prot_kinase_dom"/>
</dbReference>
<name>A0ABR2R8P2_9ROSI</name>
<dbReference type="SUPFAM" id="SSF56112">
    <property type="entry name" value="Protein kinase-like (PK-like)"/>
    <property type="match status" value="1"/>
</dbReference>
<reference evidence="20 21" key="1">
    <citation type="journal article" date="2024" name="G3 (Bethesda)">
        <title>Genome assembly of Hibiscus sabdariffa L. provides insights into metabolisms of medicinal natural products.</title>
        <authorList>
            <person name="Kim T."/>
        </authorList>
    </citation>
    <scope>NUCLEOTIDE SEQUENCE [LARGE SCALE GENOMIC DNA]</scope>
    <source>
        <strain evidence="20">TK-2024</strain>
        <tissue evidence="20">Old leaves</tissue>
    </source>
</reference>
<feature type="domain" description="Protein kinase" evidence="19">
    <location>
        <begin position="801"/>
        <end position="1070"/>
    </location>
</feature>
<feature type="region of interest" description="Disordered" evidence="17">
    <location>
        <begin position="698"/>
        <end position="770"/>
    </location>
</feature>
<keyword evidence="8 16" id="KW-0547">Nucleotide-binding</keyword>
<feature type="repeat" description="PPR" evidence="15">
    <location>
        <begin position="325"/>
        <end position="359"/>
    </location>
</feature>
<keyword evidence="7" id="KW-0677">Repeat</keyword>
<dbReference type="Pfam" id="PF14432">
    <property type="entry name" value="DYW_deaminase"/>
    <property type="match status" value="1"/>
</dbReference>
<evidence type="ECO:0000256" key="2">
    <source>
        <dbReference type="ARBA" id="ARBA00006643"/>
    </source>
</evidence>
<sequence length="1112" mass="123785">MSCLQSPSLTSASANANAISSSSKPRCSPLVALETCSSMPQLKQHHAQLTKLGLSSDNDAAGRLIKFCAIENNGDLDYAIHLFDTLPQPDAFIYNTLIRGYLQRQRPAHCLLFYLQMLKDSVFPNNFTFPCLIRACSVDGAVREGAQIHAHVFKFGFADDGFCLNNLIHMYVNFKALEDARKVFDKMPGNRRDVVSWTTLISGYAQLGLVDAAFEIFELMPVRNSVSWNAMIAAYVQSNRFHEAFALFNKMRAEKVVLDKYVAASMLSACTGLGALEQGEWIHGYIENKGIELDSKLATTIIDMYCKCGCLEKAYETFKCLTCKGISSWNCMIGGFAMHGKGEAAIAIFKEMEKEGVGPDNITFVNILSACSHSGLIEEGRYYFRYMTEVHGIKPRMEHYGCMVDLLGRAGLLDEAKKLIDEMPMSPDVGVLGALFGACRIHGNIELGEEVGKRVIELEPDNSGRYVLLANMYANAGRWEDVANVRRMMNERGVKKVPGFSIIELQGEVNEFIAGGNNHPESKEIYRKVNEMLECIRSVGYVPSEGAVQEFEEEEEKENPLYYHSEKLAIAFGLLKTKAGETFRITKNLRVCRDCHNATKLISKIDLSNVGFVMGNVDLRHISVGEMATDLNKTLSKSYIGLQLWVLIVICLGVVFLVILGISLWLSFRKKTKTGNDVLLARQAPYVSEEIKEIRVDQASANTGGMNTHDAKFSERDSEKVLSNAENGDDGGQSGSFNHLGKDVNGSQPAEERGTGSVSTFRPSSHPLTAPSPLSGLPEFSHVGWGHWFTLRDLQLATNRFSKDNIIGDGGYGVVYRGNLINGTPVAVKKLLNNPGQADKDFRVEVEAIGHVRHKNLVRLLGMLVYEYVNNGNLEQWLRGDMSHKGYLTWEARIKILLGTAKALAYLHEAIEPKVVHGDIKSSNILIDENYDSKISDFGLAKLLGDGKSYVATRVMGTFGYVAPEYANSGLLNEKSDVYSFGVVLLEAITGRYPVDYGRPQPEVNMVEWLKMMVQQRRSEEVVDPNIEARPSTSALKRALLTALRCVDPDADKRPKMSQVVRMLESEEYPIPREDRRRRRNQTANSEPRNSDADRSDDPDSMSDNRTYHHPS</sequence>
<evidence type="ECO:0000256" key="16">
    <source>
        <dbReference type="PROSITE-ProRule" id="PRU10141"/>
    </source>
</evidence>
<dbReference type="PROSITE" id="PS50011">
    <property type="entry name" value="PROTEIN_KINASE_DOM"/>
    <property type="match status" value="1"/>
</dbReference>